<dbReference type="OrthoDB" id="1935909at2759"/>
<dbReference type="Proteomes" id="UP000604046">
    <property type="component" value="Unassembled WGS sequence"/>
</dbReference>
<dbReference type="Gene3D" id="1.25.40.10">
    <property type="entry name" value="Tetratricopeptide repeat domain"/>
    <property type="match status" value="2"/>
</dbReference>
<reference evidence="3" key="1">
    <citation type="submission" date="2021-02" db="EMBL/GenBank/DDBJ databases">
        <authorList>
            <person name="Dougan E. K."/>
            <person name="Rhodes N."/>
            <person name="Thang M."/>
            <person name="Chan C."/>
        </authorList>
    </citation>
    <scope>NUCLEOTIDE SEQUENCE</scope>
</reference>
<dbReference type="EMBL" id="CAJNDS010000702">
    <property type="protein sequence ID" value="CAE7228853.1"/>
    <property type="molecule type" value="Genomic_DNA"/>
</dbReference>
<name>A0A812KEC9_9DINO</name>
<evidence type="ECO:0000256" key="1">
    <source>
        <dbReference type="ARBA" id="ARBA00022737"/>
    </source>
</evidence>
<keyword evidence="4" id="KW-1185">Reference proteome</keyword>
<sequence>MAPPRRDVTGRGPRPGDPWGGRAGTQLRRQRLPVKQGNTGLLELRSVKYRNVERALRPVLQDWKWNPDLATFELRTLANNALGKLAFQVCQVMRKNEVTPLTAHFNFALNACRQDVWPLSLEILSDMAQDQVSPDELTVKEAMQNCCQRWRNTLFLFTYFRQMPGLELASFRNVLGTLLEKPMRWKEALTLWEEMTESDVTPDATCWAQIIKWHGISGTWEESLRLLKLAEQANLDRPELPFNGALFAMGRARQWQASLHIHARMKSQELEIAQHGYRDVVMTCATGDRWQLAIRFLSEMVEEDLDPDRSFSSLVREIARVLEPVAGRAEAPQEPDSETKKSAEQRGVQSWVHRRLSAFTVK</sequence>
<keyword evidence="1" id="KW-0677">Repeat</keyword>
<gene>
    <name evidence="3" type="primary">MRL1</name>
    <name evidence="3" type="ORF">SNAT2548_LOCUS9149</name>
</gene>
<comment type="caution">
    <text evidence="3">The sequence shown here is derived from an EMBL/GenBank/DDBJ whole genome shotgun (WGS) entry which is preliminary data.</text>
</comment>
<dbReference type="AlphaFoldDB" id="A0A812KEC9"/>
<dbReference type="PANTHER" id="PTHR47936:SF1">
    <property type="entry name" value="PENTATRICOPEPTIDE REPEAT-CONTAINING PROTEIN GUN1, CHLOROPLASTIC"/>
    <property type="match status" value="1"/>
</dbReference>
<proteinExistence type="predicted"/>
<evidence type="ECO:0000313" key="3">
    <source>
        <dbReference type="EMBL" id="CAE7228853.1"/>
    </source>
</evidence>
<feature type="region of interest" description="Disordered" evidence="2">
    <location>
        <begin position="325"/>
        <end position="349"/>
    </location>
</feature>
<evidence type="ECO:0000313" key="4">
    <source>
        <dbReference type="Proteomes" id="UP000604046"/>
    </source>
</evidence>
<organism evidence="3 4">
    <name type="scientific">Symbiodinium natans</name>
    <dbReference type="NCBI Taxonomy" id="878477"/>
    <lineage>
        <taxon>Eukaryota</taxon>
        <taxon>Sar</taxon>
        <taxon>Alveolata</taxon>
        <taxon>Dinophyceae</taxon>
        <taxon>Suessiales</taxon>
        <taxon>Symbiodiniaceae</taxon>
        <taxon>Symbiodinium</taxon>
    </lineage>
</organism>
<feature type="region of interest" description="Disordered" evidence="2">
    <location>
        <begin position="1"/>
        <end position="24"/>
    </location>
</feature>
<dbReference type="PANTHER" id="PTHR47936">
    <property type="entry name" value="PPR_LONG DOMAIN-CONTAINING PROTEIN"/>
    <property type="match status" value="1"/>
</dbReference>
<dbReference type="InterPro" id="IPR011990">
    <property type="entry name" value="TPR-like_helical_dom_sf"/>
</dbReference>
<accession>A0A812KEC9</accession>
<protein>
    <submittedName>
        <fullName evidence="3">MRL1 protein</fullName>
    </submittedName>
</protein>
<evidence type="ECO:0000256" key="2">
    <source>
        <dbReference type="SAM" id="MobiDB-lite"/>
    </source>
</evidence>